<feature type="transmembrane region" description="Helical" evidence="1">
    <location>
        <begin position="161"/>
        <end position="180"/>
    </location>
</feature>
<feature type="transmembrane region" description="Helical" evidence="1">
    <location>
        <begin position="576"/>
        <end position="597"/>
    </location>
</feature>
<comment type="caution">
    <text evidence="3">The sequence shown here is derived from an EMBL/GenBank/DDBJ whole genome shotgun (WGS) entry which is preliminary data.</text>
</comment>
<dbReference type="InterPro" id="IPR038765">
    <property type="entry name" value="Papain-like_cys_pep_sf"/>
</dbReference>
<feature type="transmembrane region" description="Helical" evidence="1">
    <location>
        <begin position="87"/>
        <end position="106"/>
    </location>
</feature>
<keyword evidence="1" id="KW-0472">Membrane</keyword>
<sequence length="683" mass="76208">MACACLIRKSRPVKAPPLPSMSENACLMPRMTRNQAMALPQPLLLALLLTLAAILLPHALRLPAWITAAALGLGLWGYYLNRSGRRLPAGWLRGALTVGIGTGIVIHHGTFIGLQAGTALLVVMTALKLLELRRRRDLLVVLYLGYFLILTQFFHSQSIPSALYLLAAVWAMTAILIAVQQAPATATAQPQFRLAAGLLAQALPIMVVLFILFPRLPGPLWALPDDAHSGITGLSETMTPGAISELTRSDAVAFRVEFDGALPRRDQLYWRGPVLTAYDGYTWRRDSAAETPLPIYDIGTDTAIDYTIVLQPHTHNWLISLDRPITAPSRSRLNRELELVTASPVYDSRRYSLSSRASNTLPAALPPDQRQRYLQLPPDRHPKAQAQAQEWVAADKSEEEILEAAVRFFSTRPFTYTMNPPRMQRDAVDEFLFETQRGFCEHYASAFVVLLRAAGVPARVVTGYMGGEFNNVGDYMIVRQSDAHAWAEVWLPERGWLRADPTGLVAPQRIELGLGGAVADTEPVPRMARGDNSWGRQLRLYWDAVNQRWDYWVLGYGPELQQQVLARLGLVDSKRMATALIVAVATLLCLLSLFLLWETRRAPPDEASALFQRFCRKLARQGIVRQPHETATGFARRVADECPELAAKAELIATLYTRLRYEPTPREQWLQRLREAVATVPPR</sequence>
<dbReference type="InterPro" id="IPR052901">
    <property type="entry name" value="Bact_TGase-like"/>
</dbReference>
<dbReference type="PANTHER" id="PTHR42736">
    <property type="entry name" value="PROTEIN-GLUTAMINE GAMMA-GLUTAMYLTRANSFERASE"/>
    <property type="match status" value="1"/>
</dbReference>
<reference evidence="4" key="1">
    <citation type="submission" date="2017-05" db="EMBL/GenBank/DDBJ databases">
        <authorList>
            <person name="Sharma S."/>
            <person name="Sidhu C."/>
            <person name="Pinnaka A.K."/>
        </authorList>
    </citation>
    <scope>NUCLEOTIDE SEQUENCE [LARGE SCALE GENOMIC DNA]</scope>
    <source>
        <strain evidence="4">AK93</strain>
    </source>
</reference>
<feature type="transmembrane region" description="Helical" evidence="1">
    <location>
        <begin position="62"/>
        <end position="80"/>
    </location>
</feature>
<feature type="transmembrane region" description="Helical" evidence="1">
    <location>
        <begin position="192"/>
        <end position="213"/>
    </location>
</feature>
<evidence type="ECO:0000259" key="2">
    <source>
        <dbReference type="SMART" id="SM00460"/>
    </source>
</evidence>
<dbReference type="InterPro" id="IPR025403">
    <property type="entry name" value="TgpA-like_C"/>
</dbReference>
<dbReference type="EMBL" id="NFZW01000014">
    <property type="protein sequence ID" value="RFA34822.1"/>
    <property type="molecule type" value="Genomic_DNA"/>
</dbReference>
<accession>A0A3E0WPE6</accession>
<gene>
    <name evidence="3" type="ORF">CAL65_14035</name>
</gene>
<proteinExistence type="predicted"/>
<dbReference type="SMART" id="SM00460">
    <property type="entry name" value="TGc"/>
    <property type="match status" value="1"/>
</dbReference>
<dbReference type="SUPFAM" id="SSF54001">
    <property type="entry name" value="Cysteine proteinases"/>
    <property type="match status" value="1"/>
</dbReference>
<name>A0A3E0WPE6_9GAMM</name>
<dbReference type="InterPro" id="IPR021878">
    <property type="entry name" value="TgpA_N"/>
</dbReference>
<keyword evidence="1" id="KW-1133">Transmembrane helix</keyword>
<evidence type="ECO:0000256" key="1">
    <source>
        <dbReference type="SAM" id="Phobius"/>
    </source>
</evidence>
<dbReference type="Proteomes" id="UP000256763">
    <property type="component" value="Unassembled WGS sequence"/>
</dbReference>
<feature type="transmembrane region" description="Helical" evidence="1">
    <location>
        <begin position="38"/>
        <end position="56"/>
    </location>
</feature>
<dbReference type="Pfam" id="PF01841">
    <property type="entry name" value="Transglut_core"/>
    <property type="match status" value="1"/>
</dbReference>
<keyword evidence="4" id="KW-1185">Reference proteome</keyword>
<evidence type="ECO:0000313" key="4">
    <source>
        <dbReference type="Proteomes" id="UP000256763"/>
    </source>
</evidence>
<feature type="transmembrane region" description="Helical" evidence="1">
    <location>
        <begin position="112"/>
        <end position="130"/>
    </location>
</feature>
<dbReference type="PANTHER" id="PTHR42736:SF1">
    <property type="entry name" value="PROTEIN-GLUTAMINE GAMMA-GLUTAMYLTRANSFERASE"/>
    <property type="match status" value="1"/>
</dbReference>
<evidence type="ECO:0000313" key="3">
    <source>
        <dbReference type="EMBL" id="RFA34822.1"/>
    </source>
</evidence>
<dbReference type="Pfam" id="PF11992">
    <property type="entry name" value="TgpA_N"/>
    <property type="match status" value="1"/>
</dbReference>
<protein>
    <recommendedName>
        <fullName evidence="2">Transglutaminase-like domain-containing protein</fullName>
    </recommendedName>
</protein>
<dbReference type="Gene3D" id="3.10.620.30">
    <property type="match status" value="1"/>
</dbReference>
<feature type="transmembrane region" description="Helical" evidence="1">
    <location>
        <begin position="137"/>
        <end position="155"/>
    </location>
</feature>
<keyword evidence="1" id="KW-0812">Transmembrane</keyword>
<dbReference type="InterPro" id="IPR002931">
    <property type="entry name" value="Transglutaminase-like"/>
</dbReference>
<feature type="domain" description="Transglutaminase-like" evidence="2">
    <location>
        <begin position="432"/>
        <end position="503"/>
    </location>
</feature>
<dbReference type="Pfam" id="PF13559">
    <property type="entry name" value="DUF4129"/>
    <property type="match status" value="1"/>
</dbReference>
<organism evidence="3 4">
    <name type="scientific">Alkalilimnicola ehrlichii</name>
    <dbReference type="NCBI Taxonomy" id="351052"/>
    <lineage>
        <taxon>Bacteria</taxon>
        <taxon>Pseudomonadati</taxon>
        <taxon>Pseudomonadota</taxon>
        <taxon>Gammaproteobacteria</taxon>
        <taxon>Chromatiales</taxon>
        <taxon>Ectothiorhodospiraceae</taxon>
        <taxon>Alkalilimnicola</taxon>
    </lineage>
</organism>
<dbReference type="AlphaFoldDB" id="A0A3E0WPE6"/>